<reference evidence="2" key="1">
    <citation type="journal article" date="2019" name="Int. J. Syst. Evol. Microbiol.">
        <title>The Global Catalogue of Microorganisms (GCM) 10K type strain sequencing project: providing services to taxonomists for standard genome sequencing and annotation.</title>
        <authorList>
            <consortium name="The Broad Institute Genomics Platform"/>
            <consortium name="The Broad Institute Genome Sequencing Center for Infectious Disease"/>
            <person name="Wu L."/>
            <person name="Ma J."/>
        </authorList>
    </citation>
    <scope>NUCLEOTIDE SEQUENCE [LARGE SCALE GENOMIC DNA]</scope>
    <source>
        <strain evidence="2">CCUG 56401</strain>
    </source>
</reference>
<comment type="caution">
    <text evidence="1">The sequence shown here is derived from an EMBL/GenBank/DDBJ whole genome shotgun (WGS) entry which is preliminary data.</text>
</comment>
<proteinExistence type="predicted"/>
<accession>A0ABW3FLM3</accession>
<dbReference type="EMBL" id="JBHTIW010000002">
    <property type="protein sequence ID" value="MFD0918874.1"/>
    <property type="molecule type" value="Genomic_DNA"/>
</dbReference>
<evidence type="ECO:0000313" key="2">
    <source>
        <dbReference type="Proteomes" id="UP001597018"/>
    </source>
</evidence>
<dbReference type="Proteomes" id="UP001597018">
    <property type="component" value="Unassembled WGS sequence"/>
</dbReference>
<organism evidence="1 2">
    <name type="scientific">Saccharopolyspora rosea</name>
    <dbReference type="NCBI Taxonomy" id="524884"/>
    <lineage>
        <taxon>Bacteria</taxon>
        <taxon>Bacillati</taxon>
        <taxon>Actinomycetota</taxon>
        <taxon>Actinomycetes</taxon>
        <taxon>Pseudonocardiales</taxon>
        <taxon>Pseudonocardiaceae</taxon>
        <taxon>Saccharopolyspora</taxon>
    </lineage>
</organism>
<name>A0ABW3FLM3_9PSEU</name>
<evidence type="ECO:0000313" key="1">
    <source>
        <dbReference type="EMBL" id="MFD0918874.1"/>
    </source>
</evidence>
<sequence>MHSSALRVAAELGWNAAQQLAATVTLTADDAARCLEEYHNDGAWWQHFGPAALTATDPGVDPPAGLDTEQAQHYRDAWTWSWLHHVTEHAAGVLAAIDLDNVEHCTPAPCCHTCGRTTDLRSLTVDTSIGIACLTLCATCVSVHDVRPMPVAQAMTRVAEHCAHLGLDLDTMGIVRRTQAPQE</sequence>
<keyword evidence="2" id="KW-1185">Reference proteome</keyword>
<protein>
    <submittedName>
        <fullName evidence="1">Uncharacterized protein</fullName>
    </submittedName>
</protein>
<gene>
    <name evidence="1" type="ORF">ACFQ16_03880</name>
</gene>
<dbReference type="RefSeq" id="WP_263250670.1">
    <property type="nucleotide sequence ID" value="NZ_BAABLT010000033.1"/>
</dbReference>